<protein>
    <recommendedName>
        <fullName evidence="3">Phage-Barnase-EndoU-ColicinE5/D-RelE like nuclease 3 domain-containing protein</fullName>
    </recommendedName>
</protein>
<sequence>MGSNGKIYLGYITSSISHFIRNTFQKDVFITSLTAKKIKKKHPPLDKEFIYNHNFQIIIDNTIMIYFDEKDMAYNCLSKVDDNLLIYGIISKNNRTEVTTLFKTNPSQIKKKFLKNEKLIVLKKEEFTTN</sequence>
<dbReference type="EMBL" id="JAIW01000025">
    <property type="protein sequence ID" value="KLE10521.1"/>
    <property type="molecule type" value="Genomic_DNA"/>
</dbReference>
<dbReference type="AlphaFoldDB" id="A0A0G9KVI8"/>
<comment type="caution">
    <text evidence="1">The sequence shown here is derived from an EMBL/GenBank/DDBJ whole genome shotgun (WGS) entry which is preliminary data.</text>
</comment>
<evidence type="ECO:0000313" key="1">
    <source>
        <dbReference type="EMBL" id="KLE10521.1"/>
    </source>
</evidence>
<accession>A0A0G9KVI8</accession>
<evidence type="ECO:0008006" key="3">
    <source>
        <dbReference type="Google" id="ProtNLM"/>
    </source>
</evidence>
<organism evidence="1 2">
    <name type="scientific">Aliarcobacter butzleri L355</name>
    <dbReference type="NCBI Taxonomy" id="1447263"/>
    <lineage>
        <taxon>Bacteria</taxon>
        <taxon>Pseudomonadati</taxon>
        <taxon>Campylobacterota</taxon>
        <taxon>Epsilonproteobacteria</taxon>
        <taxon>Campylobacterales</taxon>
        <taxon>Arcobacteraceae</taxon>
        <taxon>Aliarcobacter</taxon>
    </lineage>
</organism>
<name>A0A0G9KVI8_9BACT</name>
<dbReference type="RefSeq" id="WP_046998090.1">
    <property type="nucleotide sequence ID" value="NZ_JAIW01000025.1"/>
</dbReference>
<reference evidence="1 2" key="1">
    <citation type="submission" date="2014-01" db="EMBL/GenBank/DDBJ databases">
        <title>Development of a Comparative Genomic Fingerprinting Assay for High Resolution Genotyping of Arcobacter butzleri.</title>
        <authorList>
            <person name="Webb A.L."/>
            <person name="Inglis G.D."/>
            <person name="Kruczkiewicz P."/>
            <person name="Selinger L.B."/>
            <person name="Taboada E.N."/>
        </authorList>
    </citation>
    <scope>NUCLEOTIDE SEQUENCE [LARGE SCALE GENOMIC DNA]</scope>
    <source>
        <strain evidence="1 2">L355</strain>
    </source>
</reference>
<evidence type="ECO:0000313" key="2">
    <source>
        <dbReference type="Proteomes" id="UP000035154"/>
    </source>
</evidence>
<dbReference type="Proteomes" id="UP000035154">
    <property type="component" value="Unassembled WGS sequence"/>
</dbReference>
<gene>
    <name evidence="1" type="ORF">AF80_04260</name>
</gene>
<proteinExistence type="predicted"/>
<dbReference type="PATRIC" id="fig|1447263.3.peg.830"/>